<proteinExistence type="predicted"/>
<gene>
    <name evidence="2" type="ORF">CC86DRAFT_373879</name>
</gene>
<dbReference type="AlphaFoldDB" id="A0A6A6ZMK2"/>
<sequence>MDSARGPRGCWAGRSSPSNMSTVRASTRLRHGYCGCTPATRRGTSRASRHRQLADLIDCVRYGYGRDDNGAYGM</sequence>
<evidence type="ECO:0000313" key="2">
    <source>
        <dbReference type="EMBL" id="KAF2821584.1"/>
    </source>
</evidence>
<organism evidence="2 3">
    <name type="scientific">Ophiobolus disseminans</name>
    <dbReference type="NCBI Taxonomy" id="1469910"/>
    <lineage>
        <taxon>Eukaryota</taxon>
        <taxon>Fungi</taxon>
        <taxon>Dikarya</taxon>
        <taxon>Ascomycota</taxon>
        <taxon>Pezizomycotina</taxon>
        <taxon>Dothideomycetes</taxon>
        <taxon>Pleosporomycetidae</taxon>
        <taxon>Pleosporales</taxon>
        <taxon>Pleosporineae</taxon>
        <taxon>Phaeosphaeriaceae</taxon>
        <taxon>Ophiobolus</taxon>
    </lineage>
</organism>
<protein>
    <submittedName>
        <fullName evidence="2">Uncharacterized protein</fullName>
    </submittedName>
</protein>
<reference evidence="2" key="1">
    <citation type="journal article" date="2020" name="Stud. Mycol.">
        <title>101 Dothideomycetes genomes: a test case for predicting lifestyles and emergence of pathogens.</title>
        <authorList>
            <person name="Haridas S."/>
            <person name="Albert R."/>
            <person name="Binder M."/>
            <person name="Bloem J."/>
            <person name="Labutti K."/>
            <person name="Salamov A."/>
            <person name="Andreopoulos B."/>
            <person name="Baker S."/>
            <person name="Barry K."/>
            <person name="Bills G."/>
            <person name="Bluhm B."/>
            <person name="Cannon C."/>
            <person name="Castanera R."/>
            <person name="Culley D."/>
            <person name="Daum C."/>
            <person name="Ezra D."/>
            <person name="Gonzalez J."/>
            <person name="Henrissat B."/>
            <person name="Kuo A."/>
            <person name="Liang C."/>
            <person name="Lipzen A."/>
            <person name="Lutzoni F."/>
            <person name="Magnuson J."/>
            <person name="Mondo S."/>
            <person name="Nolan M."/>
            <person name="Ohm R."/>
            <person name="Pangilinan J."/>
            <person name="Park H.-J."/>
            <person name="Ramirez L."/>
            <person name="Alfaro M."/>
            <person name="Sun H."/>
            <person name="Tritt A."/>
            <person name="Yoshinaga Y."/>
            <person name="Zwiers L.-H."/>
            <person name="Turgeon B."/>
            <person name="Goodwin S."/>
            <person name="Spatafora J."/>
            <person name="Crous P."/>
            <person name="Grigoriev I."/>
        </authorList>
    </citation>
    <scope>NUCLEOTIDE SEQUENCE</scope>
    <source>
        <strain evidence="2">CBS 113818</strain>
    </source>
</reference>
<dbReference type="Proteomes" id="UP000799424">
    <property type="component" value="Unassembled WGS sequence"/>
</dbReference>
<feature type="compositionally biased region" description="Polar residues" evidence="1">
    <location>
        <begin position="15"/>
        <end position="24"/>
    </location>
</feature>
<evidence type="ECO:0000256" key="1">
    <source>
        <dbReference type="SAM" id="MobiDB-lite"/>
    </source>
</evidence>
<keyword evidence="3" id="KW-1185">Reference proteome</keyword>
<evidence type="ECO:0000313" key="3">
    <source>
        <dbReference type="Proteomes" id="UP000799424"/>
    </source>
</evidence>
<accession>A0A6A6ZMK2</accession>
<dbReference type="EMBL" id="MU006237">
    <property type="protein sequence ID" value="KAF2821584.1"/>
    <property type="molecule type" value="Genomic_DNA"/>
</dbReference>
<name>A0A6A6ZMK2_9PLEO</name>
<feature type="region of interest" description="Disordered" evidence="1">
    <location>
        <begin position="1"/>
        <end position="24"/>
    </location>
</feature>